<protein>
    <recommendedName>
        <fullName evidence="6">U3 small nucleolar RNA-associated protein 11</fullName>
        <shortName evidence="6">U3 snoRNA-associated protein 11</shortName>
    </recommendedName>
</protein>
<proteinExistence type="inferred from homology"/>
<dbReference type="AlphaFoldDB" id="A0A168DSI9"/>
<dbReference type="PANTHER" id="PTHR12838">
    <property type="entry name" value="U3 SMALL NUCLEOLAR RNA-ASSOCIATED PROTEIN 11"/>
    <property type="match status" value="1"/>
</dbReference>
<feature type="compositionally biased region" description="Basic and acidic residues" evidence="7">
    <location>
        <begin position="193"/>
        <end position="205"/>
    </location>
</feature>
<evidence type="ECO:0000256" key="2">
    <source>
        <dbReference type="ARBA" id="ARBA00004604"/>
    </source>
</evidence>
<evidence type="ECO:0000256" key="6">
    <source>
        <dbReference type="PIRNR" id="PIRNR015952"/>
    </source>
</evidence>
<comment type="function">
    <text evidence="1 6">Involved in nucleolar processing of pre-18S ribosomal RNA.</text>
</comment>
<comment type="caution">
    <text evidence="8">The sequence shown here is derived from an EMBL/GenBank/DDBJ whole genome shotgun (WGS) entry which is preliminary data.</text>
</comment>
<dbReference type="PIRSF" id="PIRSF015952">
    <property type="entry name" value="U3snoRNP11"/>
    <property type="match status" value="1"/>
</dbReference>
<dbReference type="GO" id="GO:0032040">
    <property type="term" value="C:small-subunit processome"/>
    <property type="evidence" value="ECO:0007669"/>
    <property type="project" value="UniProtKB-UniRule"/>
</dbReference>
<sequence>MSSLRNAVQRRNHRERAQPEARAKWGLLEKHKDYSLRAKDYNAKKAKLKRLREKARDRNPDEFAFGMMSGKSSRQGRHGARDPTATLSHDAVKLLKTQDANYLRTIGEKIRRQLDKLEKEARLQQGVGQVLQKKNPSGQRTVFVDSVEEVEGEDDHHNDDDEDFGDFDSEFEGEESEEEIDFSVPPAQTGKLSKKELEKQEEQRKQMIATRRLKKRAQESRLRRIEILRKQLEDIKAAENELELQRAKMAHAVGGTNKDGIKWKIRERKR</sequence>
<evidence type="ECO:0000313" key="9">
    <source>
        <dbReference type="Proteomes" id="UP000242877"/>
    </source>
</evidence>
<dbReference type="InterPro" id="IPR007144">
    <property type="entry name" value="SSU_processome_Utp11"/>
</dbReference>
<comment type="subcellular location">
    <subcellularLocation>
        <location evidence="2 6">Nucleus</location>
        <location evidence="2 6">Nucleolus</location>
    </subcellularLocation>
</comment>
<evidence type="ECO:0000256" key="7">
    <source>
        <dbReference type="SAM" id="MobiDB-lite"/>
    </source>
</evidence>
<comment type="subunit">
    <text evidence="6">Component of the ribosomal small subunit (SSU) processome.</text>
</comment>
<evidence type="ECO:0000256" key="4">
    <source>
        <dbReference type="ARBA" id="ARBA00022552"/>
    </source>
</evidence>
<comment type="similarity">
    <text evidence="3 6">Belongs to the UTP11 family.</text>
</comment>
<evidence type="ECO:0000256" key="3">
    <source>
        <dbReference type="ARBA" id="ARBA00008105"/>
    </source>
</evidence>
<name>A0A168DSI9_9EURO</name>
<organism evidence="8 9">
    <name type="scientific">Ascosphaera apis ARSEF 7405</name>
    <dbReference type="NCBI Taxonomy" id="392613"/>
    <lineage>
        <taxon>Eukaryota</taxon>
        <taxon>Fungi</taxon>
        <taxon>Dikarya</taxon>
        <taxon>Ascomycota</taxon>
        <taxon>Pezizomycotina</taxon>
        <taxon>Eurotiomycetes</taxon>
        <taxon>Eurotiomycetidae</taxon>
        <taxon>Onygenales</taxon>
        <taxon>Ascosphaeraceae</taxon>
        <taxon>Ascosphaera</taxon>
    </lineage>
</organism>
<feature type="region of interest" description="Disordered" evidence="7">
    <location>
        <begin position="149"/>
        <end position="217"/>
    </location>
</feature>
<dbReference type="PANTHER" id="PTHR12838:SF0">
    <property type="entry name" value="U3 SMALL NUCLEOLAR RNA-ASSOCIATED PROTEIN 11-RELATED"/>
    <property type="match status" value="1"/>
</dbReference>
<dbReference type="EMBL" id="AZGZ01000001">
    <property type="protein sequence ID" value="KZZ98063.1"/>
    <property type="molecule type" value="Genomic_DNA"/>
</dbReference>
<keyword evidence="5 6" id="KW-0539">Nucleus</keyword>
<gene>
    <name evidence="8" type="ORF">AAP_00324</name>
</gene>
<reference evidence="8 9" key="1">
    <citation type="journal article" date="2016" name="Genome Biol. Evol.">
        <title>Divergent and convergent evolution of fungal pathogenicity.</title>
        <authorList>
            <person name="Shang Y."/>
            <person name="Xiao G."/>
            <person name="Zheng P."/>
            <person name="Cen K."/>
            <person name="Zhan S."/>
            <person name="Wang C."/>
        </authorList>
    </citation>
    <scope>NUCLEOTIDE SEQUENCE [LARGE SCALE GENOMIC DNA]</scope>
    <source>
        <strain evidence="8 9">ARSEF 7405</strain>
    </source>
</reference>
<evidence type="ECO:0000256" key="1">
    <source>
        <dbReference type="ARBA" id="ARBA00004099"/>
    </source>
</evidence>
<evidence type="ECO:0000313" key="8">
    <source>
        <dbReference type="EMBL" id="KZZ98063.1"/>
    </source>
</evidence>
<evidence type="ECO:0000256" key="5">
    <source>
        <dbReference type="ARBA" id="ARBA00023242"/>
    </source>
</evidence>
<dbReference type="OrthoDB" id="29058at2759"/>
<feature type="compositionally biased region" description="Acidic residues" evidence="7">
    <location>
        <begin position="160"/>
        <end position="181"/>
    </location>
</feature>
<dbReference type="GO" id="GO:0006364">
    <property type="term" value="P:rRNA processing"/>
    <property type="evidence" value="ECO:0007669"/>
    <property type="project" value="UniProtKB-UniRule"/>
</dbReference>
<keyword evidence="4 6" id="KW-0698">rRNA processing</keyword>
<keyword evidence="9" id="KW-1185">Reference proteome</keyword>
<feature type="region of interest" description="Disordered" evidence="7">
    <location>
        <begin position="47"/>
        <end position="84"/>
    </location>
</feature>
<dbReference type="Proteomes" id="UP000242877">
    <property type="component" value="Unassembled WGS sequence"/>
</dbReference>
<accession>A0A168DSI9</accession>
<feature type="region of interest" description="Disordered" evidence="7">
    <location>
        <begin position="1"/>
        <end position="23"/>
    </location>
</feature>
<dbReference type="VEuPathDB" id="FungiDB:AAP_00324"/>
<dbReference type="Pfam" id="PF03998">
    <property type="entry name" value="Utp11"/>
    <property type="match status" value="1"/>
</dbReference>